<dbReference type="EMBL" id="CP118615">
    <property type="protein sequence ID" value="WDZ82238.1"/>
    <property type="molecule type" value="Genomic_DNA"/>
</dbReference>
<organism evidence="3 4">
    <name type="scientific">Micromonospora cathayae</name>
    <dbReference type="NCBI Taxonomy" id="3028804"/>
    <lineage>
        <taxon>Bacteria</taxon>
        <taxon>Bacillati</taxon>
        <taxon>Actinomycetota</taxon>
        <taxon>Actinomycetes</taxon>
        <taxon>Micromonosporales</taxon>
        <taxon>Micromonosporaceae</taxon>
        <taxon>Micromonospora</taxon>
    </lineage>
</organism>
<keyword evidence="2" id="KW-1133">Transmembrane helix</keyword>
<evidence type="ECO:0000313" key="3">
    <source>
        <dbReference type="EMBL" id="WDZ82238.1"/>
    </source>
</evidence>
<keyword evidence="2" id="KW-0472">Membrane</keyword>
<accession>A0ABY7ZJG2</accession>
<feature type="transmembrane region" description="Helical" evidence="2">
    <location>
        <begin position="104"/>
        <end position="123"/>
    </location>
</feature>
<dbReference type="Gene3D" id="1.20.120.20">
    <property type="entry name" value="Apolipoprotein"/>
    <property type="match status" value="1"/>
</dbReference>
<keyword evidence="4" id="KW-1185">Reference proteome</keyword>
<protein>
    <submittedName>
        <fullName evidence="3">DUF3618 domain-containing protein</fullName>
    </submittedName>
</protein>
<evidence type="ECO:0000313" key="4">
    <source>
        <dbReference type="Proteomes" id="UP001219605"/>
    </source>
</evidence>
<evidence type="ECO:0000256" key="2">
    <source>
        <dbReference type="SAM" id="Phobius"/>
    </source>
</evidence>
<sequence length="128" mass="14173">MTSNGASNGTGDVEALREEIRRTRVELGETMEALAAKADVKARLRDSAEQARERVREQAGQARERVREQAAQTMARVRGQATYQAGAARVQMYEKRESVRRNPVPWATVTAGALAAVVVLLIVRGRRR</sequence>
<dbReference type="Proteomes" id="UP001219605">
    <property type="component" value="Chromosome"/>
</dbReference>
<dbReference type="RefSeq" id="WP_275028432.1">
    <property type="nucleotide sequence ID" value="NZ_CP118615.1"/>
</dbReference>
<proteinExistence type="predicted"/>
<keyword evidence="2" id="KW-0812">Transmembrane</keyword>
<gene>
    <name evidence="3" type="ORF">PVK37_17185</name>
</gene>
<reference evidence="3 4" key="1">
    <citation type="submission" date="2023-02" db="EMBL/GenBank/DDBJ databases">
        <authorList>
            <person name="Mo P."/>
        </authorList>
    </citation>
    <scope>NUCLEOTIDE SEQUENCE [LARGE SCALE GENOMIC DNA]</scope>
    <source>
        <strain evidence="3 4">HUAS 3</strain>
    </source>
</reference>
<dbReference type="SUPFAM" id="SSF58113">
    <property type="entry name" value="Apolipoprotein A-I"/>
    <property type="match status" value="1"/>
</dbReference>
<keyword evidence="1" id="KW-0175">Coiled coil</keyword>
<name>A0ABY7ZJG2_9ACTN</name>
<feature type="coiled-coil region" evidence="1">
    <location>
        <begin position="13"/>
        <end position="72"/>
    </location>
</feature>
<dbReference type="Pfam" id="PF12277">
    <property type="entry name" value="DUF3618"/>
    <property type="match status" value="1"/>
</dbReference>
<evidence type="ECO:0000256" key="1">
    <source>
        <dbReference type="SAM" id="Coils"/>
    </source>
</evidence>
<dbReference type="InterPro" id="IPR022062">
    <property type="entry name" value="DUF3618"/>
</dbReference>